<dbReference type="PANTHER" id="PTHR31916">
    <property type="match status" value="1"/>
</dbReference>
<dbReference type="Gene3D" id="1.50.10.10">
    <property type="match status" value="1"/>
</dbReference>
<evidence type="ECO:0000313" key="8">
    <source>
        <dbReference type="EMBL" id="KAB5529935.1"/>
    </source>
</evidence>
<dbReference type="GO" id="GO:0005987">
    <property type="term" value="P:sucrose catabolic process"/>
    <property type="evidence" value="ECO:0007669"/>
    <property type="project" value="TreeGrafter"/>
</dbReference>
<keyword evidence="3 6" id="KW-0378">Hydrolase</keyword>
<comment type="similarity">
    <text evidence="2 6">Belongs to the glycosyl hydrolase 100 family.</text>
</comment>
<comment type="catalytic activity">
    <reaction evidence="1 6">
        <text>Hydrolysis of terminal non-reducing beta-D-fructofuranoside residues in beta-D-fructofuranosides.</text>
        <dbReference type="EC" id="3.2.1.26"/>
    </reaction>
</comment>
<gene>
    <name evidence="8" type="ORF">DKX38_020016</name>
</gene>
<evidence type="ECO:0000256" key="3">
    <source>
        <dbReference type="ARBA" id="ARBA00022801"/>
    </source>
</evidence>
<dbReference type="SUPFAM" id="SSF48208">
    <property type="entry name" value="Six-hairpin glycosidases"/>
    <property type="match status" value="1"/>
</dbReference>
<dbReference type="EC" id="3.2.1.26" evidence="6"/>
<name>A0A5N5KHV9_9ROSI</name>
<dbReference type="Proteomes" id="UP000326939">
    <property type="component" value="Chromosome 13"/>
</dbReference>
<sequence length="502" mass="57478">MDGTKEMGGLRNVSSVCSISEMDDFDLSRLLNKPKLNIERKRSFDERSLSELSNGLARGLDTYETTHSPGGRSGFGTPASSTRNSFEPHPMVADAWEALRRSMVYFRGQPVGTIAAYDHASEEVLNYDQVMYWKCHKALAFDFQVFVRDFVPSALAFLMNGEPDIVKHFLLKTLYLQGWEKRVDRFKLGEGVMPASFKVLHDPIRKTDSLVADFGESAIGRVAPVDSGFWWIILLRAYTKSTGDLSLAETPECQKGMRLILTLCLSEGFDTFPTLLCADGCSMIDRRMGIYGYPIEIQALFFMALRSASSLLKHDEEGKEFIERIVKRLHALSYHMRSYFWLDFQQLNDIYRYKTEEYSHTAVNKFNVIPDSIPDWVFDFMPTRGGYFIGNVSPARMDFRWFALVLLWLLTAACIKTGRPQIARKAIDLAETRLLKDSWPEYYDGKVGRYIGKQARKYQTWSIAGYLVAKMMLEDPSHLGMISLEEDRQMKPMLKRSSSWTC</sequence>
<comment type="caution">
    <text evidence="8">The sequence shown here is derived from an EMBL/GenBank/DDBJ whole genome shotgun (WGS) entry which is preliminary data.</text>
</comment>
<feature type="region of interest" description="Disordered" evidence="7">
    <location>
        <begin position="61"/>
        <end position="86"/>
    </location>
</feature>
<evidence type="ECO:0000313" key="9">
    <source>
        <dbReference type="Proteomes" id="UP000326939"/>
    </source>
</evidence>
<evidence type="ECO:0000256" key="2">
    <source>
        <dbReference type="ARBA" id="ARBA00007671"/>
    </source>
</evidence>
<dbReference type="PANTHER" id="PTHR31916:SF15">
    <property type="entry name" value="ALKALINE_NEUTRAL INVERTASE D-RELATED"/>
    <property type="match status" value="1"/>
</dbReference>
<reference evidence="9" key="1">
    <citation type="journal article" date="2019" name="Gigascience">
        <title>De novo genome assembly of the endangered Acer yangbiense, a plant species with extremely small populations endemic to Yunnan Province, China.</title>
        <authorList>
            <person name="Yang J."/>
            <person name="Wariss H.M."/>
            <person name="Tao L."/>
            <person name="Zhang R."/>
            <person name="Yun Q."/>
            <person name="Hollingsworth P."/>
            <person name="Dao Z."/>
            <person name="Luo G."/>
            <person name="Guo H."/>
            <person name="Ma Y."/>
            <person name="Sun W."/>
        </authorList>
    </citation>
    <scope>NUCLEOTIDE SEQUENCE [LARGE SCALE GENOMIC DNA]</scope>
    <source>
        <strain evidence="9">cv. br00</strain>
    </source>
</reference>
<proteinExistence type="inferred from homology"/>
<dbReference type="GO" id="GO:0004575">
    <property type="term" value="F:sucrose alpha-glucosidase activity"/>
    <property type="evidence" value="ECO:0007669"/>
    <property type="project" value="TreeGrafter"/>
</dbReference>
<dbReference type="AlphaFoldDB" id="A0A5N5KHV9"/>
<evidence type="ECO:0000256" key="5">
    <source>
        <dbReference type="ARBA" id="ARBA00023295"/>
    </source>
</evidence>
<evidence type="ECO:0000256" key="7">
    <source>
        <dbReference type="SAM" id="MobiDB-lite"/>
    </source>
</evidence>
<comment type="function">
    <text evidence="6">Invertase that cleaves sucrose into glucose and fructose.</text>
</comment>
<keyword evidence="5 6" id="KW-0326">Glycosidase</keyword>
<accession>A0A5N5KHV9</accession>
<keyword evidence="4 6" id="KW-0119">Carbohydrate metabolism</keyword>
<protein>
    <recommendedName>
        <fullName evidence="6">Alkaline/neutral invertase</fullName>
        <ecNumber evidence="6">3.2.1.26</ecNumber>
    </recommendedName>
</protein>
<organism evidence="8 9">
    <name type="scientific">Salix brachista</name>
    <dbReference type="NCBI Taxonomy" id="2182728"/>
    <lineage>
        <taxon>Eukaryota</taxon>
        <taxon>Viridiplantae</taxon>
        <taxon>Streptophyta</taxon>
        <taxon>Embryophyta</taxon>
        <taxon>Tracheophyta</taxon>
        <taxon>Spermatophyta</taxon>
        <taxon>Magnoliopsida</taxon>
        <taxon>eudicotyledons</taxon>
        <taxon>Gunneridae</taxon>
        <taxon>Pentapetalae</taxon>
        <taxon>rosids</taxon>
        <taxon>fabids</taxon>
        <taxon>Malpighiales</taxon>
        <taxon>Salicaceae</taxon>
        <taxon>Saliceae</taxon>
        <taxon>Salix</taxon>
    </lineage>
</organism>
<dbReference type="GO" id="GO:0033926">
    <property type="term" value="F:endo-alpha-N-acetylgalactosaminidase activity"/>
    <property type="evidence" value="ECO:0007669"/>
    <property type="project" value="UniProtKB-UniRule"/>
</dbReference>
<evidence type="ECO:0000256" key="6">
    <source>
        <dbReference type="RuleBase" id="RU367047"/>
    </source>
</evidence>
<evidence type="ECO:0000256" key="1">
    <source>
        <dbReference type="ARBA" id="ARBA00000094"/>
    </source>
</evidence>
<dbReference type="EMBL" id="VDCV01000013">
    <property type="protein sequence ID" value="KAB5529935.1"/>
    <property type="molecule type" value="Genomic_DNA"/>
</dbReference>
<dbReference type="Pfam" id="PF12899">
    <property type="entry name" value="Glyco_hydro_100"/>
    <property type="match status" value="2"/>
</dbReference>
<dbReference type="InterPro" id="IPR012341">
    <property type="entry name" value="6hp_glycosidase-like_sf"/>
</dbReference>
<dbReference type="InterPro" id="IPR024746">
    <property type="entry name" value="Glyco_hydro_100"/>
</dbReference>
<evidence type="ECO:0000256" key="4">
    <source>
        <dbReference type="ARBA" id="ARBA00023277"/>
    </source>
</evidence>
<dbReference type="InterPro" id="IPR008928">
    <property type="entry name" value="6-hairpin_glycosidase_sf"/>
</dbReference>
<keyword evidence="9" id="KW-1185">Reference proteome</keyword>